<name>A0ABY8AV12_9GAMM</name>
<keyword evidence="1" id="KW-0812">Transmembrane</keyword>
<organism evidence="2 3">
    <name type="scientific">Legionella cardiaca</name>
    <dbReference type="NCBI Taxonomy" id="1071983"/>
    <lineage>
        <taxon>Bacteria</taxon>
        <taxon>Pseudomonadati</taxon>
        <taxon>Pseudomonadota</taxon>
        <taxon>Gammaproteobacteria</taxon>
        <taxon>Legionellales</taxon>
        <taxon>Legionellaceae</taxon>
        <taxon>Legionella</taxon>
    </lineage>
</organism>
<dbReference type="RefSeq" id="WP_275089394.1">
    <property type="nucleotide sequence ID" value="NZ_CP119078.1"/>
</dbReference>
<feature type="transmembrane region" description="Helical" evidence="1">
    <location>
        <begin position="50"/>
        <end position="69"/>
    </location>
</feature>
<keyword evidence="3" id="KW-1185">Reference proteome</keyword>
<evidence type="ECO:0000256" key="1">
    <source>
        <dbReference type="SAM" id="Phobius"/>
    </source>
</evidence>
<dbReference type="Proteomes" id="UP001222087">
    <property type="component" value="Chromosome"/>
</dbReference>
<accession>A0ABY8AV12</accession>
<dbReference type="EMBL" id="CP119078">
    <property type="protein sequence ID" value="WED43584.1"/>
    <property type="molecule type" value="Genomic_DNA"/>
</dbReference>
<feature type="transmembrane region" description="Helical" evidence="1">
    <location>
        <begin position="90"/>
        <end position="110"/>
    </location>
</feature>
<keyword evidence="1" id="KW-0472">Membrane</keyword>
<protein>
    <submittedName>
        <fullName evidence="2">Uncharacterized protein</fullName>
    </submittedName>
</protein>
<evidence type="ECO:0000313" key="2">
    <source>
        <dbReference type="EMBL" id="WED43584.1"/>
    </source>
</evidence>
<gene>
    <name evidence="2" type="ORF">PXX05_02060</name>
</gene>
<evidence type="ECO:0000313" key="3">
    <source>
        <dbReference type="Proteomes" id="UP001222087"/>
    </source>
</evidence>
<sequence>MSLPILGTTAKIVSKKIFEDSKKPMPSFFFKPFTSSGNGVIRTTSIISDLPILGITSAVVALMAGVEFLKAIGNLVTGNVKISLENLKGTGAMLLISAVIAVAALFSPIINTIDLIGGVINSAPACCVCSDEQRSPQLI</sequence>
<proteinExistence type="predicted"/>
<keyword evidence="1" id="KW-1133">Transmembrane helix</keyword>
<reference evidence="2 3" key="1">
    <citation type="submission" date="2023-02" db="EMBL/GenBank/DDBJ databases">
        <title>Genome Sequence of L. cardiaca H63T.</title>
        <authorList>
            <person name="Lopez A.E."/>
            <person name="Cianciotto N.P."/>
        </authorList>
    </citation>
    <scope>NUCLEOTIDE SEQUENCE [LARGE SCALE GENOMIC DNA]</scope>
    <source>
        <strain evidence="2 3">H63</strain>
    </source>
</reference>